<keyword evidence="6" id="KW-0378">Hydrolase</keyword>
<feature type="binding site" evidence="15">
    <location>
        <position position="306"/>
    </location>
    <ligand>
        <name>Mg(2+)</name>
        <dbReference type="ChEBI" id="CHEBI:18420"/>
        <label>1</label>
        <note>catalytic</note>
    </ligand>
</feature>
<reference evidence="19 20" key="2">
    <citation type="submission" date="2024-05" db="EMBL/GenBank/DDBJ databases">
        <authorList>
            <person name="Chen Y."/>
            <person name="Shah S."/>
            <person name="Dougan E. K."/>
            <person name="Thang M."/>
            <person name="Chan C."/>
        </authorList>
    </citation>
    <scope>NUCLEOTIDE SEQUENCE [LARGE SCALE GENOMIC DNA]</scope>
</reference>
<evidence type="ECO:0000256" key="7">
    <source>
        <dbReference type="ARBA" id="ARBA00022842"/>
    </source>
</evidence>
<feature type="region of interest" description="Disordered" evidence="16">
    <location>
        <begin position="235"/>
        <end position="262"/>
    </location>
</feature>
<name>A0A9P1BKY5_9DINO</name>
<dbReference type="EC" id="3.1.3.7" evidence="3"/>
<evidence type="ECO:0000256" key="8">
    <source>
        <dbReference type="ARBA" id="ARBA00040342"/>
    </source>
</evidence>
<dbReference type="GO" id="GO:0046854">
    <property type="term" value="P:phosphatidylinositol phosphate biosynthetic process"/>
    <property type="evidence" value="ECO:0007669"/>
    <property type="project" value="InterPro"/>
</dbReference>
<dbReference type="FunFam" id="3.30.540.10:FF:000012">
    <property type="entry name" value="Blast:Putative inositol monophosphatase 3"/>
    <property type="match status" value="1"/>
</dbReference>
<comment type="caution">
    <text evidence="18">The sequence shown here is derived from an EMBL/GenBank/DDBJ whole genome shotgun (WGS) entry which is preliminary data.</text>
</comment>
<evidence type="ECO:0000256" key="11">
    <source>
        <dbReference type="ARBA" id="ARBA00044478"/>
    </source>
</evidence>
<dbReference type="SUPFAM" id="SSF56655">
    <property type="entry name" value="Carbohydrate phosphatase"/>
    <property type="match status" value="1"/>
</dbReference>
<dbReference type="InterPro" id="IPR050725">
    <property type="entry name" value="CysQ/Inositol_MonoPase"/>
</dbReference>
<evidence type="ECO:0000256" key="10">
    <source>
        <dbReference type="ARBA" id="ARBA00044465"/>
    </source>
</evidence>
<dbReference type="PANTHER" id="PTHR43028:SF5">
    <property type="entry name" value="3'(2'),5'-BISPHOSPHATE NUCLEOTIDASE 1"/>
    <property type="match status" value="1"/>
</dbReference>
<dbReference type="Pfam" id="PF01636">
    <property type="entry name" value="APH"/>
    <property type="match status" value="1"/>
</dbReference>
<evidence type="ECO:0000256" key="16">
    <source>
        <dbReference type="SAM" id="MobiDB-lite"/>
    </source>
</evidence>
<evidence type="ECO:0000256" key="4">
    <source>
        <dbReference type="ARBA" id="ARBA00022671"/>
    </source>
</evidence>
<comment type="cofactor">
    <cofactor evidence="1 15">
        <name>Mg(2+)</name>
        <dbReference type="ChEBI" id="CHEBI:18420"/>
    </cofactor>
</comment>
<keyword evidence="5 15" id="KW-0479">Metal-binding</keyword>
<dbReference type="EC" id="3.1.3.57" evidence="12"/>
<dbReference type="OrthoDB" id="428559at2759"/>
<feature type="binding site" evidence="15">
    <location>
        <position position="93"/>
    </location>
    <ligand>
        <name>Mg(2+)</name>
        <dbReference type="ChEBI" id="CHEBI:18420"/>
        <label>2</label>
    </ligand>
</feature>
<evidence type="ECO:0000313" key="19">
    <source>
        <dbReference type="EMBL" id="CAL4760913.1"/>
    </source>
</evidence>
<feature type="binding site" evidence="15">
    <location>
        <position position="138"/>
    </location>
    <ligand>
        <name>Mg(2+)</name>
        <dbReference type="ChEBI" id="CHEBI:18420"/>
        <label>1</label>
        <note>catalytic</note>
    </ligand>
</feature>
<evidence type="ECO:0000256" key="6">
    <source>
        <dbReference type="ARBA" id="ARBA00022801"/>
    </source>
</evidence>
<evidence type="ECO:0000256" key="15">
    <source>
        <dbReference type="PIRSR" id="PIRSR600760-2"/>
    </source>
</evidence>
<comment type="similarity">
    <text evidence="2">Belongs to the inositol monophosphatase superfamily.</text>
</comment>
<dbReference type="PROSITE" id="PS00630">
    <property type="entry name" value="IMP_2"/>
    <property type="match status" value="1"/>
</dbReference>
<protein>
    <recommendedName>
        <fullName evidence="8">3'(2'),5'-bisphosphate nucleotidase 1</fullName>
        <ecNumber evidence="12">3.1.3.57</ecNumber>
        <ecNumber evidence="3">3.1.3.7</ecNumber>
    </recommendedName>
    <alternativeName>
        <fullName evidence="13">3'-phosphoadenosine 5'-phosphate phosphatase</fullName>
    </alternativeName>
    <alternativeName>
        <fullName evidence="9">Bisphosphate 3'-nucleotidase 1</fullName>
    </alternativeName>
    <alternativeName>
        <fullName evidence="14">Inositol-polyphosphate 1-phosphatase</fullName>
    </alternativeName>
</protein>
<keyword evidence="4" id="KW-0452">Lithium</keyword>
<dbReference type="Proteomes" id="UP001152797">
    <property type="component" value="Unassembled WGS sequence"/>
</dbReference>
<organism evidence="18">
    <name type="scientific">Cladocopium goreaui</name>
    <dbReference type="NCBI Taxonomy" id="2562237"/>
    <lineage>
        <taxon>Eukaryota</taxon>
        <taxon>Sar</taxon>
        <taxon>Alveolata</taxon>
        <taxon>Dinophyceae</taxon>
        <taxon>Suessiales</taxon>
        <taxon>Symbiodiniaceae</taxon>
        <taxon>Cladocopium</taxon>
    </lineage>
</organism>
<sequence>MVTMAGYAEGPAEMAEHISLKGLVSQCVDLAQRAGELIRAVSDNKSECGIGTHDKGLGTGNFDPQTLADRQAQRCIVENLRAIYGSQLRIVGEEGELGVEADGEEIVIRRPSETLLDQEWPGDLRLPLAELCVWVDPLDGTKEFTQGRYEYVSTLIGISQNGHPVAGVISEPYSYWATPCQGQPGPGRLLWGCCLRDSKGTVPGVHVLGDPHWRRPTRPPGRCVAVISRSRASGEVGDALQRLTEPGTAPKEGTEGEDLSTPVELGDLPLITGTQQVGGAGHKVARVVDGAADLWLFPRGGTSRWDSCAAEAMLEACGGALRNRFGQRIFYDPDGTMENSEGVLAAASVGILSAAAQVCGTLDVARDLQDRPLSREWLEGALQLPSGHLKAFTVTSCQRSGQCCDLRLALRYAGAQDGLPTTLSFKRSWEKSMEPRIFEKFGDRLLQGAGVRLPRVFCNMSRETEADGSSATSILLMEDLSAAPFRRCTNSLDDLKLATTALAQFHAATMGEKDFLAELSKEGFVAENLTQAALDSWQEIVKLVAETPEEAARWSIEIADLVSGLASCAKATATQPGSEALCLIHGDFRSDHVIIEGKEVILMAFSHAKVATPALDLASLVTSSQSFASLNQLLDLYCQLLPAQSMAELRQSVRLACLQLALKPMEVKPPLDSRKLRLWVDFLWTLLNEMDAR</sequence>
<dbReference type="Gene3D" id="3.90.1200.10">
    <property type="match status" value="1"/>
</dbReference>
<dbReference type="InterPro" id="IPR020583">
    <property type="entry name" value="Inositol_monoP_metal-BS"/>
</dbReference>
<dbReference type="GO" id="GO:0005737">
    <property type="term" value="C:cytoplasm"/>
    <property type="evidence" value="ECO:0007669"/>
    <property type="project" value="UniProtKB-ARBA"/>
</dbReference>
<feature type="binding site" evidence="15">
    <location>
        <position position="136"/>
    </location>
    <ligand>
        <name>Mg(2+)</name>
        <dbReference type="ChEBI" id="CHEBI:18420"/>
        <label>1</label>
        <note>catalytic</note>
    </ligand>
</feature>
<dbReference type="GO" id="GO:0008441">
    <property type="term" value="F:3'(2'),5'-bisphosphate nucleotidase activity"/>
    <property type="evidence" value="ECO:0007669"/>
    <property type="project" value="UniProtKB-EC"/>
</dbReference>
<feature type="domain" description="Aminoglycoside phosphotransferase" evidence="17">
    <location>
        <begin position="444"/>
        <end position="623"/>
    </location>
</feature>
<dbReference type="PANTHER" id="PTHR43028">
    <property type="entry name" value="3'(2'),5'-BISPHOSPHATE NUCLEOTIDASE 1"/>
    <property type="match status" value="1"/>
</dbReference>
<reference evidence="18" key="1">
    <citation type="submission" date="2022-10" db="EMBL/GenBank/DDBJ databases">
        <authorList>
            <person name="Chen Y."/>
            <person name="Dougan E. K."/>
            <person name="Chan C."/>
            <person name="Rhodes N."/>
            <person name="Thang M."/>
        </authorList>
    </citation>
    <scope>NUCLEOTIDE SEQUENCE</scope>
</reference>
<feature type="binding site" evidence="15">
    <location>
        <position position="139"/>
    </location>
    <ligand>
        <name>Mg(2+)</name>
        <dbReference type="ChEBI" id="CHEBI:18420"/>
        <label>1</label>
        <note>catalytic</note>
    </ligand>
</feature>
<dbReference type="Pfam" id="PF00459">
    <property type="entry name" value="Inositol_P"/>
    <property type="match status" value="1"/>
</dbReference>
<dbReference type="EMBL" id="CAMXCT020000087">
    <property type="protein sequence ID" value="CAL1126976.1"/>
    <property type="molecule type" value="Genomic_DNA"/>
</dbReference>
<dbReference type="EMBL" id="CAMXCT010000087">
    <property type="protein sequence ID" value="CAI3973601.1"/>
    <property type="molecule type" value="Genomic_DNA"/>
</dbReference>
<dbReference type="InterPro" id="IPR000760">
    <property type="entry name" value="Inositol_monophosphatase-like"/>
</dbReference>
<dbReference type="EMBL" id="CAMXCT030000087">
    <property type="protein sequence ID" value="CAL4760913.1"/>
    <property type="molecule type" value="Genomic_DNA"/>
</dbReference>
<dbReference type="InterPro" id="IPR002575">
    <property type="entry name" value="Aminoglycoside_PTrfase"/>
</dbReference>
<evidence type="ECO:0000313" key="18">
    <source>
        <dbReference type="EMBL" id="CAI3973601.1"/>
    </source>
</evidence>
<evidence type="ECO:0000256" key="5">
    <source>
        <dbReference type="ARBA" id="ARBA00022723"/>
    </source>
</evidence>
<evidence type="ECO:0000256" key="3">
    <source>
        <dbReference type="ARBA" id="ARBA00012633"/>
    </source>
</evidence>
<dbReference type="Gene3D" id="3.40.190.80">
    <property type="match status" value="1"/>
</dbReference>
<evidence type="ECO:0000256" key="14">
    <source>
        <dbReference type="ARBA" id="ARBA00044554"/>
    </source>
</evidence>
<evidence type="ECO:0000256" key="12">
    <source>
        <dbReference type="ARBA" id="ARBA00044519"/>
    </source>
</evidence>
<dbReference type="GO" id="GO:0046872">
    <property type="term" value="F:metal ion binding"/>
    <property type="evidence" value="ECO:0007669"/>
    <property type="project" value="UniProtKB-KW"/>
</dbReference>
<evidence type="ECO:0000313" key="20">
    <source>
        <dbReference type="Proteomes" id="UP001152797"/>
    </source>
</evidence>
<evidence type="ECO:0000256" key="1">
    <source>
        <dbReference type="ARBA" id="ARBA00001946"/>
    </source>
</evidence>
<proteinExistence type="inferred from homology"/>
<keyword evidence="7 15" id="KW-0460">Magnesium</keyword>
<evidence type="ECO:0000259" key="17">
    <source>
        <dbReference type="Pfam" id="PF01636"/>
    </source>
</evidence>
<evidence type="ECO:0000256" key="2">
    <source>
        <dbReference type="ARBA" id="ARBA00009759"/>
    </source>
</evidence>
<evidence type="ECO:0000256" key="13">
    <source>
        <dbReference type="ARBA" id="ARBA00044544"/>
    </source>
</evidence>
<dbReference type="AlphaFoldDB" id="A0A9P1BKY5"/>
<comment type="catalytic activity">
    <reaction evidence="11">
        <text>1D-myo-inositol 1,4-bisphosphate + H2O = 1D-myo-inositol 4-phosphate + phosphate</text>
        <dbReference type="Rhea" id="RHEA:15553"/>
        <dbReference type="ChEBI" id="CHEBI:15377"/>
        <dbReference type="ChEBI" id="CHEBI:43474"/>
        <dbReference type="ChEBI" id="CHEBI:58282"/>
        <dbReference type="ChEBI" id="CHEBI:58469"/>
        <dbReference type="EC" id="3.1.3.57"/>
    </reaction>
    <physiologicalReaction direction="left-to-right" evidence="11">
        <dbReference type="Rhea" id="RHEA:15554"/>
    </physiologicalReaction>
</comment>
<dbReference type="Gene3D" id="3.30.540.10">
    <property type="entry name" value="Fructose-1,6-Bisphosphatase, subunit A, domain 1"/>
    <property type="match status" value="1"/>
</dbReference>
<dbReference type="InterPro" id="IPR020550">
    <property type="entry name" value="Inositol_monophosphatase_CS"/>
</dbReference>
<comment type="catalytic activity">
    <reaction evidence="10">
        <text>1D-myo-inositol 1,3,4-trisphosphate + H2O = 1D-myo-inositol 3,4-bisphosphate + phosphate</text>
        <dbReference type="Rhea" id="RHEA:70319"/>
        <dbReference type="ChEBI" id="CHEBI:15377"/>
        <dbReference type="ChEBI" id="CHEBI:43474"/>
        <dbReference type="ChEBI" id="CHEBI:58414"/>
        <dbReference type="ChEBI" id="CHEBI:83241"/>
    </reaction>
    <physiologicalReaction direction="left-to-right" evidence="10">
        <dbReference type="Rhea" id="RHEA:70320"/>
    </physiologicalReaction>
</comment>
<evidence type="ECO:0000256" key="9">
    <source>
        <dbReference type="ARBA" id="ARBA00041815"/>
    </source>
</evidence>
<dbReference type="PROSITE" id="PS00629">
    <property type="entry name" value="IMP_1"/>
    <property type="match status" value="1"/>
</dbReference>
<gene>
    <name evidence="18" type="ORF">C1SCF055_LOCUS2091</name>
</gene>
<accession>A0A9P1BKY5</accession>
<dbReference type="GO" id="GO:0004441">
    <property type="term" value="F:inositol-1,4-bisphosphate 1-phosphatase activity"/>
    <property type="evidence" value="ECO:0007669"/>
    <property type="project" value="UniProtKB-EC"/>
</dbReference>
<dbReference type="SUPFAM" id="SSF56112">
    <property type="entry name" value="Protein kinase-like (PK-like)"/>
    <property type="match status" value="1"/>
</dbReference>
<dbReference type="InterPro" id="IPR011009">
    <property type="entry name" value="Kinase-like_dom_sf"/>
</dbReference>
<keyword evidence="20" id="KW-1185">Reference proteome</keyword>